<name>A0ABT1AVK2_9FLAO</name>
<keyword evidence="4" id="KW-0411">Iron-sulfur</keyword>
<keyword evidence="7" id="KW-1185">Reference proteome</keyword>
<dbReference type="Proteomes" id="UP001206312">
    <property type="component" value="Unassembled WGS sequence"/>
</dbReference>
<dbReference type="InterPro" id="IPR036922">
    <property type="entry name" value="Rieske_2Fe-2S_sf"/>
</dbReference>
<dbReference type="Pfam" id="PF00355">
    <property type="entry name" value="Rieske"/>
    <property type="match status" value="1"/>
</dbReference>
<comment type="caution">
    <text evidence="6">The sequence shown here is derived from an EMBL/GenBank/DDBJ whole genome shotgun (WGS) entry which is preliminary data.</text>
</comment>
<evidence type="ECO:0000313" key="7">
    <source>
        <dbReference type="Proteomes" id="UP001206312"/>
    </source>
</evidence>
<sequence length="143" mass="15178">MERKAFLRSLGAGAAFALTFPCLQGCSKDGEPGGGEEVPTGVDFTIDLSGPDGTALQDPGDFIVRNDVVVARNLEGQFVAASRICSHEQNPGVSFVDIQGGIFECYVHGSRFAQDGTPLNAITQNPLKIFNTTLSGNLLRVFD</sequence>
<evidence type="ECO:0000256" key="2">
    <source>
        <dbReference type="ARBA" id="ARBA00022723"/>
    </source>
</evidence>
<gene>
    <name evidence="6" type="ORF">NG653_04465</name>
</gene>
<keyword evidence="3" id="KW-0408">Iron</keyword>
<dbReference type="InterPro" id="IPR017941">
    <property type="entry name" value="Rieske_2Fe-2S"/>
</dbReference>
<feature type="domain" description="Rieske" evidence="5">
    <location>
        <begin position="51"/>
        <end position="141"/>
    </location>
</feature>
<keyword evidence="1" id="KW-0001">2Fe-2S</keyword>
<accession>A0ABT1AVK2</accession>
<dbReference type="RefSeq" id="WP_252740469.1">
    <property type="nucleotide sequence ID" value="NZ_JAMXIB010000002.1"/>
</dbReference>
<proteinExistence type="predicted"/>
<evidence type="ECO:0000256" key="4">
    <source>
        <dbReference type="ARBA" id="ARBA00023014"/>
    </source>
</evidence>
<protein>
    <submittedName>
        <fullName evidence="6">Rieske 2Fe-2S domain-containing protein</fullName>
    </submittedName>
</protein>
<organism evidence="6 7">
    <name type="scientific">Robiginitalea marina</name>
    <dbReference type="NCBI Taxonomy" id="2954105"/>
    <lineage>
        <taxon>Bacteria</taxon>
        <taxon>Pseudomonadati</taxon>
        <taxon>Bacteroidota</taxon>
        <taxon>Flavobacteriia</taxon>
        <taxon>Flavobacteriales</taxon>
        <taxon>Flavobacteriaceae</taxon>
        <taxon>Robiginitalea</taxon>
    </lineage>
</organism>
<evidence type="ECO:0000313" key="6">
    <source>
        <dbReference type="EMBL" id="MCO5724098.1"/>
    </source>
</evidence>
<reference evidence="6 7" key="1">
    <citation type="submission" date="2022-06" db="EMBL/GenBank/DDBJ databases">
        <authorList>
            <person name="Xuan X."/>
        </authorList>
    </citation>
    <scope>NUCLEOTIDE SEQUENCE [LARGE SCALE GENOMIC DNA]</scope>
    <source>
        <strain evidence="6 7">2V75</strain>
    </source>
</reference>
<keyword evidence="2" id="KW-0479">Metal-binding</keyword>
<evidence type="ECO:0000256" key="3">
    <source>
        <dbReference type="ARBA" id="ARBA00023004"/>
    </source>
</evidence>
<dbReference type="Gene3D" id="2.102.10.10">
    <property type="entry name" value="Rieske [2Fe-2S] iron-sulphur domain"/>
    <property type="match status" value="1"/>
</dbReference>
<dbReference type="EMBL" id="JAMXIB010000002">
    <property type="protein sequence ID" value="MCO5724098.1"/>
    <property type="molecule type" value="Genomic_DNA"/>
</dbReference>
<dbReference type="PROSITE" id="PS51296">
    <property type="entry name" value="RIESKE"/>
    <property type="match status" value="1"/>
</dbReference>
<evidence type="ECO:0000259" key="5">
    <source>
        <dbReference type="PROSITE" id="PS51296"/>
    </source>
</evidence>
<dbReference type="SUPFAM" id="SSF50022">
    <property type="entry name" value="ISP domain"/>
    <property type="match status" value="1"/>
</dbReference>
<evidence type="ECO:0000256" key="1">
    <source>
        <dbReference type="ARBA" id="ARBA00022714"/>
    </source>
</evidence>